<dbReference type="RefSeq" id="WP_162670567.1">
    <property type="nucleotide sequence ID" value="NZ_LR593886.1"/>
</dbReference>
<keyword evidence="2" id="KW-1185">Reference proteome</keyword>
<name>A0A6P2D4N5_9BACT</name>
<dbReference type="EMBL" id="LR593886">
    <property type="protein sequence ID" value="VTR96258.1"/>
    <property type="molecule type" value="Genomic_DNA"/>
</dbReference>
<dbReference type="Proteomes" id="UP000464178">
    <property type="component" value="Chromosome"/>
</dbReference>
<evidence type="ECO:0000313" key="2">
    <source>
        <dbReference type="Proteomes" id="UP000464178"/>
    </source>
</evidence>
<gene>
    <name evidence="1" type="ORF">SOIL9_14560</name>
</gene>
<organism evidence="1 2">
    <name type="scientific">Gemmata massiliana</name>
    <dbReference type="NCBI Taxonomy" id="1210884"/>
    <lineage>
        <taxon>Bacteria</taxon>
        <taxon>Pseudomonadati</taxon>
        <taxon>Planctomycetota</taxon>
        <taxon>Planctomycetia</taxon>
        <taxon>Gemmatales</taxon>
        <taxon>Gemmataceae</taxon>
        <taxon>Gemmata</taxon>
    </lineage>
</organism>
<protein>
    <submittedName>
        <fullName evidence="1">Uncharacterized protein</fullName>
    </submittedName>
</protein>
<accession>A0A6P2D4N5</accession>
<reference evidence="1 2" key="1">
    <citation type="submission" date="2019-05" db="EMBL/GenBank/DDBJ databases">
        <authorList>
            <consortium name="Science for Life Laboratories"/>
        </authorList>
    </citation>
    <scope>NUCLEOTIDE SEQUENCE [LARGE SCALE GENOMIC DNA]</scope>
    <source>
        <strain evidence="1">Soil9</strain>
    </source>
</reference>
<sequence>MSHPSTNSIVATLSALAAAQNLRASAFKGCRTHLTSLTEDEPDYLQGWSVEEIEPHFRSYSLVLDELLGWTYVETQLDLHVPGADLGCPIGTYRLITRLDGTVTDDFLTIDMPRPIDT</sequence>
<evidence type="ECO:0000313" key="1">
    <source>
        <dbReference type="EMBL" id="VTR96258.1"/>
    </source>
</evidence>
<dbReference type="AlphaFoldDB" id="A0A6P2D4N5"/>
<dbReference type="KEGG" id="gms:SOIL9_14560"/>
<proteinExistence type="predicted"/>